<keyword evidence="2" id="KW-0472">Membrane</keyword>
<dbReference type="STRING" id="1379680.GCA_001612615_02788"/>
<keyword evidence="2" id="KW-0812">Transmembrane</keyword>
<accession>A0A285LBA5</accession>
<evidence type="ECO:0000313" key="3">
    <source>
        <dbReference type="EMBL" id="SNY80876.1"/>
    </source>
</evidence>
<evidence type="ECO:0008006" key="5">
    <source>
        <dbReference type="Google" id="ProtNLM"/>
    </source>
</evidence>
<reference evidence="3 4" key="1">
    <citation type="submission" date="2017-09" db="EMBL/GenBank/DDBJ databases">
        <authorList>
            <person name="Ehlers B."/>
            <person name="Leendertz F.H."/>
        </authorList>
    </citation>
    <scope>NUCLEOTIDE SEQUENCE [LARGE SCALE GENOMIC DNA]</scope>
    <source>
        <strain evidence="3 4">DSM 45537</strain>
    </source>
</reference>
<sequence>MTSDPTPASSGDSAADQAARHADRYGTKPRTPRRKLALVLGVVVVAAGLGVAFLGFQKFGPKDIEAEQLGYTVVDDSTITVRIKVTRAEPGKPVVCFVRAMDRDQSEVGRREVLIAPSPSGTVELTTTVRSSARPAAGSVYGCSEHVPEYLRAG</sequence>
<dbReference type="RefSeq" id="WP_067784636.1">
    <property type="nucleotide sequence ID" value="NZ_JAMTCV010000001.1"/>
</dbReference>
<organism evidence="3 4">
    <name type="scientific">Nocardia amikacinitolerans</name>
    <dbReference type="NCBI Taxonomy" id="756689"/>
    <lineage>
        <taxon>Bacteria</taxon>
        <taxon>Bacillati</taxon>
        <taxon>Actinomycetota</taxon>
        <taxon>Actinomycetes</taxon>
        <taxon>Mycobacteriales</taxon>
        <taxon>Nocardiaceae</taxon>
        <taxon>Nocardia</taxon>
    </lineage>
</organism>
<dbReference type="InterPro" id="IPR025443">
    <property type="entry name" value="DUF4307"/>
</dbReference>
<evidence type="ECO:0000256" key="1">
    <source>
        <dbReference type="SAM" id="MobiDB-lite"/>
    </source>
</evidence>
<dbReference type="Pfam" id="PF14155">
    <property type="entry name" value="DUF4307"/>
    <property type="match status" value="1"/>
</dbReference>
<name>A0A285LBA5_9NOCA</name>
<proteinExistence type="predicted"/>
<dbReference type="AlphaFoldDB" id="A0A285LBA5"/>
<feature type="compositionally biased region" description="Low complexity" evidence="1">
    <location>
        <begin position="8"/>
        <end position="17"/>
    </location>
</feature>
<feature type="region of interest" description="Disordered" evidence="1">
    <location>
        <begin position="1"/>
        <end position="28"/>
    </location>
</feature>
<keyword evidence="4" id="KW-1185">Reference proteome</keyword>
<dbReference type="EMBL" id="OBEG01000002">
    <property type="protein sequence ID" value="SNY80876.1"/>
    <property type="molecule type" value="Genomic_DNA"/>
</dbReference>
<dbReference type="OrthoDB" id="4425882at2"/>
<dbReference type="Proteomes" id="UP000219565">
    <property type="component" value="Unassembled WGS sequence"/>
</dbReference>
<evidence type="ECO:0000256" key="2">
    <source>
        <dbReference type="SAM" id="Phobius"/>
    </source>
</evidence>
<protein>
    <recommendedName>
        <fullName evidence="5">DUF4307 domain-containing protein</fullName>
    </recommendedName>
</protein>
<feature type="transmembrane region" description="Helical" evidence="2">
    <location>
        <begin position="36"/>
        <end position="56"/>
    </location>
</feature>
<gene>
    <name evidence="3" type="ORF">SAMN04244553_2450</name>
</gene>
<evidence type="ECO:0000313" key="4">
    <source>
        <dbReference type="Proteomes" id="UP000219565"/>
    </source>
</evidence>
<keyword evidence="2" id="KW-1133">Transmembrane helix</keyword>